<evidence type="ECO:0000313" key="1">
    <source>
        <dbReference type="EMBL" id="PKY56121.1"/>
    </source>
</evidence>
<evidence type="ECO:0000313" key="2">
    <source>
        <dbReference type="Proteomes" id="UP000234323"/>
    </source>
</evidence>
<dbReference type="AlphaFoldDB" id="A0A2I1HB50"/>
<protein>
    <submittedName>
        <fullName evidence="1">Uncharacterized protein</fullName>
    </submittedName>
</protein>
<organism evidence="1 2">
    <name type="scientific">Rhizophagus irregularis</name>
    <dbReference type="NCBI Taxonomy" id="588596"/>
    <lineage>
        <taxon>Eukaryota</taxon>
        <taxon>Fungi</taxon>
        <taxon>Fungi incertae sedis</taxon>
        <taxon>Mucoromycota</taxon>
        <taxon>Glomeromycotina</taxon>
        <taxon>Glomeromycetes</taxon>
        <taxon>Glomerales</taxon>
        <taxon>Glomeraceae</taxon>
        <taxon>Rhizophagus</taxon>
    </lineage>
</organism>
<dbReference type="EMBL" id="LLXI01002071">
    <property type="protein sequence ID" value="PKY56121.1"/>
    <property type="molecule type" value="Genomic_DNA"/>
</dbReference>
<gene>
    <name evidence="1" type="ORF">RhiirA4_476180</name>
</gene>
<accession>A0A2I1HB50</accession>
<comment type="caution">
    <text evidence="1">The sequence shown here is derived from an EMBL/GenBank/DDBJ whole genome shotgun (WGS) entry which is preliminary data.</text>
</comment>
<dbReference type="Proteomes" id="UP000234323">
    <property type="component" value="Unassembled WGS sequence"/>
</dbReference>
<proteinExistence type="predicted"/>
<name>A0A2I1HB50_9GLOM</name>
<keyword evidence="2" id="KW-1185">Reference proteome</keyword>
<reference evidence="1 2" key="1">
    <citation type="submission" date="2015-10" db="EMBL/GenBank/DDBJ databases">
        <title>Genome analyses suggest a sexual origin of heterokaryosis in a supposedly ancient asexual fungus.</title>
        <authorList>
            <person name="Ropars J."/>
            <person name="Sedzielewska K."/>
            <person name="Noel J."/>
            <person name="Charron P."/>
            <person name="Farinelli L."/>
            <person name="Marton T."/>
            <person name="Kruger M."/>
            <person name="Pelin A."/>
            <person name="Brachmann A."/>
            <person name="Corradi N."/>
        </authorList>
    </citation>
    <scope>NUCLEOTIDE SEQUENCE [LARGE SCALE GENOMIC DNA]</scope>
    <source>
        <strain evidence="1 2">A4</strain>
    </source>
</reference>
<sequence>MIYEVIIGLPPYHNLSQINKQIKEAEEINNILSASGISSTSLSYEIHPEAAYTSRLLNFNNNLPEPKNSDDYYNN</sequence>